<organism evidence="2 3">
    <name type="scientific">Subtercola boreus</name>
    <dbReference type="NCBI Taxonomy" id="120213"/>
    <lineage>
        <taxon>Bacteria</taxon>
        <taxon>Bacillati</taxon>
        <taxon>Actinomycetota</taxon>
        <taxon>Actinomycetes</taxon>
        <taxon>Micrococcales</taxon>
        <taxon>Microbacteriaceae</taxon>
        <taxon>Subtercola</taxon>
    </lineage>
</organism>
<protein>
    <recommendedName>
        <fullName evidence="4">2'-5' RNA ligase</fullName>
    </recommendedName>
</protein>
<evidence type="ECO:0000313" key="2">
    <source>
        <dbReference type="EMBL" id="RFA09842.1"/>
    </source>
</evidence>
<keyword evidence="3" id="KW-1185">Reference proteome</keyword>
<name>A0A3E0VIR3_9MICO</name>
<dbReference type="EMBL" id="NBWZ01000001">
    <property type="protein sequence ID" value="RFA09842.1"/>
    <property type="molecule type" value="Genomic_DNA"/>
</dbReference>
<dbReference type="OrthoDB" id="3397424at2"/>
<dbReference type="SUPFAM" id="SSF55144">
    <property type="entry name" value="LigT-like"/>
    <property type="match status" value="1"/>
</dbReference>
<dbReference type="AlphaFoldDB" id="A0A3E0VIR3"/>
<comment type="caution">
    <text evidence="2">The sequence shown here is derived from an EMBL/GenBank/DDBJ whole genome shotgun (WGS) entry which is preliminary data.</text>
</comment>
<evidence type="ECO:0000313" key="3">
    <source>
        <dbReference type="Proteomes" id="UP000256486"/>
    </source>
</evidence>
<sequence>MMSFELLLDPVTDARIRAEWQPLLDAGLPSQARHTGASNAPHLTLLAARAVHADLGPAEAPGAQAALDADATAALEADAGSGPGLEHRPLPLTLQGFAVFGQPPSGLVLARLVVVSPRLLELHAAVHRRARGVVDLSAFSRPDAWLPHVTLASRLTPAQLADALTALAAEGWATHDLMAGTSWPSFAGPLRHWNGDTKRLTLVPPGPPATTSDTDSAIRPR</sequence>
<dbReference type="Pfam" id="PF13563">
    <property type="entry name" value="2_5_RNA_ligase2"/>
    <property type="match status" value="1"/>
</dbReference>
<dbReference type="RefSeq" id="WP_116415242.1">
    <property type="nucleotide sequence ID" value="NZ_NBWZ01000001.1"/>
</dbReference>
<evidence type="ECO:0000256" key="1">
    <source>
        <dbReference type="SAM" id="MobiDB-lite"/>
    </source>
</evidence>
<gene>
    <name evidence="2" type="ORF">B7R54_11970</name>
</gene>
<feature type="region of interest" description="Disordered" evidence="1">
    <location>
        <begin position="199"/>
        <end position="221"/>
    </location>
</feature>
<accession>A0A3E0VIR3</accession>
<proteinExistence type="predicted"/>
<dbReference type="Gene3D" id="3.90.1140.10">
    <property type="entry name" value="Cyclic phosphodiesterase"/>
    <property type="match status" value="1"/>
</dbReference>
<dbReference type="Proteomes" id="UP000256486">
    <property type="component" value="Unassembled WGS sequence"/>
</dbReference>
<reference evidence="2 3" key="1">
    <citation type="submission" date="2017-04" db="EMBL/GenBank/DDBJ databases">
        <title>Comparative genome analysis of Subtercola boreus.</title>
        <authorList>
            <person name="Cho Y.-J."/>
            <person name="Cho A."/>
            <person name="Kim O.-S."/>
            <person name="Lee J.-I."/>
        </authorList>
    </citation>
    <scope>NUCLEOTIDE SEQUENCE [LARGE SCALE GENOMIC DNA]</scope>
    <source>
        <strain evidence="2 3">K300</strain>
    </source>
</reference>
<evidence type="ECO:0008006" key="4">
    <source>
        <dbReference type="Google" id="ProtNLM"/>
    </source>
</evidence>
<dbReference type="InterPro" id="IPR009097">
    <property type="entry name" value="Cyclic_Pdiesterase"/>
</dbReference>